<organism evidence="1 2">
    <name type="scientific">Gimesia maris</name>
    <dbReference type="NCBI Taxonomy" id="122"/>
    <lineage>
        <taxon>Bacteria</taxon>
        <taxon>Pseudomonadati</taxon>
        <taxon>Planctomycetota</taxon>
        <taxon>Planctomycetia</taxon>
        <taxon>Planctomycetales</taxon>
        <taxon>Planctomycetaceae</taxon>
        <taxon>Gimesia</taxon>
    </lineage>
</organism>
<dbReference type="AlphaFoldDB" id="A0A3D3QZL7"/>
<evidence type="ECO:0000313" key="2">
    <source>
        <dbReference type="Proteomes" id="UP000263642"/>
    </source>
</evidence>
<dbReference type="Proteomes" id="UP000263642">
    <property type="component" value="Unassembled WGS sequence"/>
</dbReference>
<protein>
    <submittedName>
        <fullName evidence="1">Uncharacterized protein</fullName>
    </submittedName>
</protein>
<gene>
    <name evidence="1" type="ORF">DIT97_02770</name>
</gene>
<accession>A0A3D3QZL7</accession>
<sequence>MIRRRWNSRKSLFSRRVQTFQPVSRREILNQNILLRVKMQNKFQIRKRIGRDFLFQNVDVKTVSLPDCSSTGVRKRYYGFWK</sequence>
<reference evidence="1 2" key="1">
    <citation type="journal article" date="2018" name="Nat. Biotechnol.">
        <title>A standardized bacterial taxonomy based on genome phylogeny substantially revises the tree of life.</title>
        <authorList>
            <person name="Parks D.H."/>
            <person name="Chuvochina M."/>
            <person name="Waite D.W."/>
            <person name="Rinke C."/>
            <person name="Skarshewski A."/>
            <person name="Chaumeil P.A."/>
            <person name="Hugenholtz P."/>
        </authorList>
    </citation>
    <scope>NUCLEOTIDE SEQUENCE [LARGE SCALE GENOMIC DNA]</scope>
    <source>
        <strain evidence="1">UBA9375</strain>
    </source>
</reference>
<comment type="caution">
    <text evidence="1">The sequence shown here is derived from an EMBL/GenBank/DDBJ whole genome shotgun (WGS) entry which is preliminary data.</text>
</comment>
<evidence type="ECO:0000313" key="1">
    <source>
        <dbReference type="EMBL" id="HCO22031.1"/>
    </source>
</evidence>
<name>A0A3D3QZL7_9PLAN</name>
<dbReference type="EMBL" id="DQAY01000020">
    <property type="protein sequence ID" value="HCO22031.1"/>
    <property type="molecule type" value="Genomic_DNA"/>
</dbReference>
<proteinExistence type="predicted"/>